<accession>A0A0V1LEI5</accession>
<dbReference type="EMBL" id="JYDW01000066">
    <property type="protein sequence ID" value="KRZ57904.1"/>
    <property type="molecule type" value="Genomic_DNA"/>
</dbReference>
<gene>
    <name evidence="2" type="ORF">T02_2226</name>
</gene>
<comment type="caution">
    <text evidence="2">The sequence shown here is derived from an EMBL/GenBank/DDBJ whole genome shotgun (WGS) entry which is preliminary data.</text>
</comment>
<protein>
    <submittedName>
        <fullName evidence="2">Uncharacterized protein</fullName>
    </submittedName>
</protein>
<organism evidence="2 3">
    <name type="scientific">Trichinella nativa</name>
    <dbReference type="NCBI Taxonomy" id="6335"/>
    <lineage>
        <taxon>Eukaryota</taxon>
        <taxon>Metazoa</taxon>
        <taxon>Ecdysozoa</taxon>
        <taxon>Nematoda</taxon>
        <taxon>Enoplea</taxon>
        <taxon>Dorylaimia</taxon>
        <taxon>Trichinellida</taxon>
        <taxon>Trichinellidae</taxon>
        <taxon>Trichinella</taxon>
    </lineage>
</organism>
<dbReference type="Proteomes" id="UP000054721">
    <property type="component" value="Unassembled WGS sequence"/>
</dbReference>
<feature type="compositionally biased region" description="Basic and acidic residues" evidence="1">
    <location>
        <begin position="21"/>
        <end position="39"/>
    </location>
</feature>
<evidence type="ECO:0000256" key="1">
    <source>
        <dbReference type="SAM" id="MobiDB-lite"/>
    </source>
</evidence>
<evidence type="ECO:0000313" key="3">
    <source>
        <dbReference type="Proteomes" id="UP000054721"/>
    </source>
</evidence>
<name>A0A0V1LEI5_9BILA</name>
<proteinExistence type="predicted"/>
<reference evidence="2 3" key="1">
    <citation type="submission" date="2015-05" db="EMBL/GenBank/DDBJ databases">
        <title>Evolution of Trichinella species and genotypes.</title>
        <authorList>
            <person name="Korhonen P.K."/>
            <person name="Edoardo P."/>
            <person name="Giuseppe L.R."/>
            <person name="Gasser R.B."/>
        </authorList>
    </citation>
    <scope>NUCLEOTIDE SEQUENCE [LARGE SCALE GENOMIC DNA]</scope>
    <source>
        <strain evidence="2">ISS10</strain>
    </source>
</reference>
<keyword evidence="3" id="KW-1185">Reference proteome</keyword>
<sequence length="88" mass="9650">MLGWSSSDVQACTSRIKRHVNTGDKDDSGKIKGQQEPKVKQPSARRPAWHFCPVPDVHTVYDKTTQEMLNRTIIVQKSVVGDGGSSAA</sequence>
<dbReference type="AlphaFoldDB" id="A0A0V1LEI5"/>
<feature type="region of interest" description="Disordered" evidence="1">
    <location>
        <begin position="15"/>
        <end position="48"/>
    </location>
</feature>
<evidence type="ECO:0000313" key="2">
    <source>
        <dbReference type="EMBL" id="KRZ57904.1"/>
    </source>
</evidence>